<dbReference type="InterPro" id="IPR001810">
    <property type="entry name" value="F-box_dom"/>
</dbReference>
<reference evidence="2 3" key="1">
    <citation type="submission" date="2018-06" db="EMBL/GenBank/DDBJ databases">
        <title>A transcriptomic atlas of mushroom development highlights an independent origin of complex multicellularity.</title>
        <authorList>
            <consortium name="DOE Joint Genome Institute"/>
            <person name="Krizsan K."/>
            <person name="Almasi E."/>
            <person name="Merenyi Z."/>
            <person name="Sahu N."/>
            <person name="Viragh M."/>
            <person name="Koszo T."/>
            <person name="Mondo S."/>
            <person name="Kiss B."/>
            <person name="Balint B."/>
            <person name="Kues U."/>
            <person name="Barry K."/>
            <person name="Hegedus J.C."/>
            <person name="Henrissat B."/>
            <person name="Johnson J."/>
            <person name="Lipzen A."/>
            <person name="Ohm R."/>
            <person name="Nagy I."/>
            <person name="Pangilinan J."/>
            <person name="Yan J."/>
            <person name="Xiong Y."/>
            <person name="Grigoriev I.V."/>
            <person name="Hibbett D.S."/>
            <person name="Nagy L.G."/>
        </authorList>
    </citation>
    <scope>NUCLEOTIDE SEQUENCE [LARGE SCALE GENOMIC DNA]</scope>
    <source>
        <strain evidence="2 3">SZMC22713</strain>
    </source>
</reference>
<name>A0A4Y7PRP4_9AGAM</name>
<dbReference type="AlphaFoldDB" id="A0A4Y7PRP4"/>
<organism evidence="2 3">
    <name type="scientific">Rickenella mellea</name>
    <dbReference type="NCBI Taxonomy" id="50990"/>
    <lineage>
        <taxon>Eukaryota</taxon>
        <taxon>Fungi</taxon>
        <taxon>Dikarya</taxon>
        <taxon>Basidiomycota</taxon>
        <taxon>Agaricomycotina</taxon>
        <taxon>Agaricomycetes</taxon>
        <taxon>Hymenochaetales</taxon>
        <taxon>Rickenellaceae</taxon>
        <taxon>Rickenella</taxon>
    </lineage>
</organism>
<dbReference type="Proteomes" id="UP000294933">
    <property type="component" value="Unassembled WGS sequence"/>
</dbReference>
<dbReference type="OrthoDB" id="3365698at2759"/>
<protein>
    <recommendedName>
        <fullName evidence="1">F-box domain-containing protein</fullName>
    </recommendedName>
</protein>
<keyword evidence="3" id="KW-1185">Reference proteome</keyword>
<evidence type="ECO:0000259" key="1">
    <source>
        <dbReference type="PROSITE" id="PS50181"/>
    </source>
</evidence>
<evidence type="ECO:0000313" key="3">
    <source>
        <dbReference type="Proteomes" id="UP000294933"/>
    </source>
</evidence>
<evidence type="ECO:0000313" key="2">
    <source>
        <dbReference type="EMBL" id="TDL17522.1"/>
    </source>
</evidence>
<gene>
    <name evidence="2" type="ORF">BD410DRAFT_794214</name>
</gene>
<feature type="domain" description="F-box" evidence="1">
    <location>
        <begin position="10"/>
        <end position="65"/>
    </location>
</feature>
<dbReference type="VEuPathDB" id="FungiDB:BD410DRAFT_794214"/>
<dbReference type="EMBL" id="ML170220">
    <property type="protein sequence ID" value="TDL17522.1"/>
    <property type="molecule type" value="Genomic_DNA"/>
</dbReference>
<dbReference type="PROSITE" id="PS50181">
    <property type="entry name" value="FBOX"/>
    <property type="match status" value="1"/>
</dbReference>
<accession>A0A4Y7PRP4</accession>
<proteinExistence type="predicted"/>
<sequence>MASATKTAASVSITNLPTETLCAIFEDFVFDQMVFMKNHPVIVIEQVCVRWRTIASNTPRLWCHIRSHFPLSLITRMLRISQAIPLRVDIDFSEYMEGPKTTVATILEHLPTRIHDLRIHTEDWFDLELCWHFLEKPAPLLVNLHMSMDEGYCRYYPWLSMGFLGGVHGSSTNAFKLSIEGIVMRWDSLVPQNLTTLTLKYSCANGDHDITQSNVIELLRQCPNLEHLTLKILFLRLNSFRDSVIPLPHLRTISLYITNTSAFNAIMSILDLPLDVHSTLLLPSESVFTQAALFSPPFPRHIASGSLCHSLTCFFGYARVKIEAVIRPDPESRTSTQLLILLGPSDIEDEVDWLCAVSKEDSGYHIGLAIEYLNLLITLRPCLRSTSSLEISFNTRLEFFKRDLTEDIFYLLDGMSNVESLSVSLVDAVVRSFFRAAQVMICKLSLLRKFRIEMDLRDENFQELCNLFTVRSIRRLAELRVVGEALPTEKRVKLAAFADVVIFEERPEVLEVV</sequence>
<dbReference type="Gene3D" id="1.20.1280.50">
    <property type="match status" value="1"/>
</dbReference>
<dbReference type="STRING" id="50990.A0A4Y7PRP4"/>